<dbReference type="InterPro" id="IPR021134">
    <property type="entry name" value="Bestrophin-like"/>
</dbReference>
<dbReference type="PROSITE" id="PS00018">
    <property type="entry name" value="EF_HAND_1"/>
    <property type="match status" value="1"/>
</dbReference>
<sequence length="767" mass="85522">MSLTTGAPTPRDQKLYSLPSGFWPPLPSSQTRGATISHNPNVLGATAITTEEGNTGSGENRNAGLPLQMHSIDEEAVLAEVSQRLGSTTGTASSGISPHLRQRARHIMDTRRITSPITRYSDVVWQENPSRVLKYRASILHTYGWAPFFIWRNVKATVFGNPRLYLQTSLLLLWMLILHLTGLGAMNRDIQVFTTIFGTSYLGAVFNVGTVVVFILGLFVTLVINRWWSMRAVYAKLASNTVDVVTVITTVIRNPGNSSCYHAQRARTELVRFLNLGHLLVLTQADGQSRHFYRSPRLEELYGGTIGRVLRWLWPHQRSNTEEDPKLNNTWQKAVRDIGFLDLNAEGLVNVDEWKHIVDSEQRGMPRYILAYHWAQALLHELQTVGWIQNSAQSLPTMLNKISSIVDAGAQIFTYINSQLPYPYVHLVSFVVHSYVWILATYLGLLLNGGLNEARGFVSANFNGTDADYKTLKMTLDGIRDGHIVADSIHSVLVSPQEDIHTFPFTAVFMYYFIVLANVTFQGLLDMHTLLDNPFGRHCAKFPLRAQITELMNTCRALLQTSEMVPDSFADIFEFEATVQKSGDSNGEGATLETPAGHVARMPHRRQDSADFLYPKGLPVGNEHSRSGVSFSRMRPYRTEAFFRRNPFQPNRAGTSAHPVHLDPHQERATAHNAPSHACFDTQRGDGPGMGQGSRAQEPSSAPASGRTSPVTGLQEPRSVSGLENVLLGKLPMRRDRRRTFHGTHTRALRLSATRNLIPRSSGNRPG</sequence>
<feature type="region of interest" description="Disordered" evidence="1">
    <location>
        <begin position="666"/>
        <end position="720"/>
    </location>
</feature>
<feature type="region of interest" description="Disordered" evidence="1">
    <location>
        <begin position="1"/>
        <end position="38"/>
    </location>
</feature>
<feature type="transmembrane region" description="Helical" evidence="2">
    <location>
        <begin position="201"/>
        <end position="224"/>
    </location>
</feature>
<proteinExistence type="predicted"/>
<keyword evidence="2" id="KW-0472">Membrane</keyword>
<dbReference type="InterPro" id="IPR018247">
    <property type="entry name" value="EF_Hand_1_Ca_BS"/>
</dbReference>
<name>A0A061SDA2_9CHLO</name>
<evidence type="ECO:0000256" key="1">
    <source>
        <dbReference type="SAM" id="MobiDB-lite"/>
    </source>
</evidence>
<organism evidence="3">
    <name type="scientific">Tetraselmis sp. GSL018</name>
    <dbReference type="NCBI Taxonomy" id="582737"/>
    <lineage>
        <taxon>Eukaryota</taxon>
        <taxon>Viridiplantae</taxon>
        <taxon>Chlorophyta</taxon>
        <taxon>core chlorophytes</taxon>
        <taxon>Chlorodendrophyceae</taxon>
        <taxon>Chlorodendrales</taxon>
        <taxon>Chlorodendraceae</taxon>
        <taxon>Tetraselmis</taxon>
    </lineage>
</organism>
<feature type="region of interest" description="Disordered" evidence="1">
    <location>
        <begin position="582"/>
        <end position="601"/>
    </location>
</feature>
<dbReference type="AlphaFoldDB" id="A0A061SDA2"/>
<keyword evidence="2" id="KW-0812">Transmembrane</keyword>
<feature type="transmembrane region" description="Helical" evidence="2">
    <location>
        <begin position="164"/>
        <end position="181"/>
    </location>
</feature>
<accession>A0A061SDA2</accession>
<dbReference type="GO" id="GO:0005254">
    <property type="term" value="F:chloride channel activity"/>
    <property type="evidence" value="ECO:0007669"/>
    <property type="project" value="InterPro"/>
</dbReference>
<dbReference type="Pfam" id="PF01062">
    <property type="entry name" value="Bestrophin"/>
    <property type="match status" value="1"/>
</dbReference>
<reference evidence="3" key="1">
    <citation type="submission" date="2014-05" db="EMBL/GenBank/DDBJ databases">
        <title>The transcriptome of the halophilic microalga Tetraselmis sp. GSL018 isolated from the Great Salt Lake, Utah.</title>
        <authorList>
            <person name="Jinkerson R.E."/>
            <person name="D'Adamo S."/>
            <person name="Posewitz M.C."/>
        </authorList>
    </citation>
    <scope>NUCLEOTIDE SEQUENCE</scope>
    <source>
        <strain evidence="3">GSL018</strain>
    </source>
</reference>
<feature type="transmembrane region" description="Helical" evidence="2">
    <location>
        <begin position="503"/>
        <end position="521"/>
    </location>
</feature>
<protein>
    <submittedName>
        <fullName evidence="3">Uncharacterized protein</fullName>
    </submittedName>
</protein>
<gene>
    <name evidence="3" type="ORF">TSPGSL018_4169</name>
</gene>
<feature type="compositionally biased region" description="Polar residues" evidence="1">
    <location>
        <begin position="694"/>
        <end position="712"/>
    </location>
</feature>
<feature type="compositionally biased region" description="Polar residues" evidence="1">
    <location>
        <begin position="28"/>
        <end position="38"/>
    </location>
</feature>
<evidence type="ECO:0000256" key="2">
    <source>
        <dbReference type="SAM" id="Phobius"/>
    </source>
</evidence>
<dbReference type="EMBL" id="GBEZ01001915">
    <property type="protein sequence ID" value="JAC83102.1"/>
    <property type="molecule type" value="Transcribed_RNA"/>
</dbReference>
<evidence type="ECO:0000313" key="3">
    <source>
        <dbReference type="EMBL" id="JAC83102.1"/>
    </source>
</evidence>
<keyword evidence="2" id="KW-1133">Transmembrane helix</keyword>
<feature type="transmembrane region" description="Helical" evidence="2">
    <location>
        <begin position="424"/>
        <end position="447"/>
    </location>
</feature>